<accession>A0A2T7NTJ1</accession>
<feature type="domain" description="Conserved oligomeric Golgi complex subunit 5 N-terminal" evidence="5">
    <location>
        <begin position="17"/>
        <end position="95"/>
    </location>
</feature>
<protein>
    <recommendedName>
        <fullName evidence="2">Conserved oligomeric Golgi complex subunit 5</fullName>
    </recommendedName>
</protein>
<evidence type="ECO:0000259" key="5">
    <source>
        <dbReference type="Pfam" id="PF10392"/>
    </source>
</evidence>
<feature type="domain" description="Conserved oligomeric Golgi complex subunit 5 helical" evidence="6">
    <location>
        <begin position="102"/>
        <end position="190"/>
    </location>
</feature>
<reference evidence="7 8" key="1">
    <citation type="submission" date="2018-04" db="EMBL/GenBank/DDBJ databases">
        <title>The genome of golden apple snail Pomacea canaliculata provides insight into stress tolerance and invasive adaptation.</title>
        <authorList>
            <person name="Liu C."/>
            <person name="Liu B."/>
            <person name="Ren Y."/>
            <person name="Zhang Y."/>
            <person name="Wang H."/>
            <person name="Li S."/>
            <person name="Jiang F."/>
            <person name="Yin L."/>
            <person name="Zhang G."/>
            <person name="Qian W."/>
            <person name="Fan W."/>
        </authorList>
    </citation>
    <scope>NUCLEOTIDE SEQUENCE [LARGE SCALE GENOMIC DNA]</scope>
    <source>
        <strain evidence="7">SZHN2017</strain>
        <tissue evidence="7">Muscle</tissue>
    </source>
</reference>
<dbReference type="AlphaFoldDB" id="A0A2T7NTJ1"/>
<keyword evidence="8" id="KW-1185">Reference proteome</keyword>
<keyword evidence="3" id="KW-0333">Golgi apparatus</keyword>
<dbReference type="InterPro" id="IPR049176">
    <property type="entry name" value="COG5_N"/>
</dbReference>
<evidence type="ECO:0000256" key="3">
    <source>
        <dbReference type="ARBA" id="ARBA00023034"/>
    </source>
</evidence>
<dbReference type="STRING" id="400727.A0A2T7NTJ1"/>
<dbReference type="Proteomes" id="UP000245119">
    <property type="component" value="Linkage Group LG9"/>
</dbReference>
<evidence type="ECO:0000313" key="8">
    <source>
        <dbReference type="Proteomes" id="UP000245119"/>
    </source>
</evidence>
<evidence type="ECO:0000313" key="7">
    <source>
        <dbReference type="EMBL" id="PVD24485.1"/>
    </source>
</evidence>
<dbReference type="PANTHER" id="PTHR13228">
    <property type="entry name" value="CONSERVED OLIGOMERIC GOLGI COMPLEX COMPONENT 5"/>
    <property type="match status" value="1"/>
</dbReference>
<gene>
    <name evidence="7" type="ORF">C0Q70_14968</name>
</gene>
<dbReference type="Pfam" id="PF20649">
    <property type="entry name" value="COG5_C"/>
    <property type="match status" value="2"/>
</dbReference>
<name>A0A2T7NTJ1_POMCA</name>
<comment type="subcellular location">
    <subcellularLocation>
        <location evidence="1">Golgi apparatus membrane</location>
        <topology evidence="1">Peripheral membrane protein</topology>
    </subcellularLocation>
</comment>
<feature type="domain" description="Conserved oligomeric Golgi complex subunit 5 helical" evidence="6">
    <location>
        <begin position="206"/>
        <end position="244"/>
    </location>
</feature>
<evidence type="ECO:0000256" key="2">
    <source>
        <dbReference type="ARBA" id="ARBA00020974"/>
    </source>
</evidence>
<dbReference type="InterPro" id="IPR048485">
    <property type="entry name" value="COG5_helical"/>
</dbReference>
<sequence length="635" mass="71060">MADNDVWQLINNDDLFKQFLNENFDVKEHANKVIQGMAISQQLGKLAEGISLLDKEIHSQIVDHHEDLLSQATSVETLEGVLQMMQTRTQSLLSAMDSGPIGVEVIETDRRFIKQARKDIEMQAQKMLEQGMETQNQTQVATSLQVFHNLGVLATVVERVVESCYKNLHRSIRSCMDVTALTQQQSLGTSKALSREPKYYSNILGNVTKMLTQEFRDASESSSFLKQAFEGEYPKLLRLYSDLWRRLQQFSLTVNVTASSGASDLLSLEDTTKEEDIFIPSDKTNHAYDSEKALRDTLGDFENAYLSRSLSRLFDPINLVYTSNTCDPPTSEEVETIIKTISSELHVASVDTKLSVTIAKNVSKTIQLLCVKSEQLLCTDSEASQVIGPPTQGQLRNAATVNVLFQFHQAILKLVTGLNSTPDEAKECVMASLEQVVQLMGTAITLLLSSINDALEAIILTMHQEDFSSPAPTGNQADAPCSLFMKELQGFVSRCQTDYLSHFLCQDFIMDNIQPVARRCVELFVRHASLIRPLGEGGKLRLAADFAQMEMAISPFCRRVADLGRDYRILRAFRYLTGQSVDTPSGSIIIQMRWIRLKLIKGALEAYAKVVRQKQGKEYAAVYPIMLDLLQKGLQ</sequence>
<dbReference type="InterPro" id="IPR019465">
    <property type="entry name" value="Cog5"/>
</dbReference>
<evidence type="ECO:0000259" key="6">
    <source>
        <dbReference type="Pfam" id="PF20649"/>
    </source>
</evidence>
<evidence type="ECO:0000256" key="1">
    <source>
        <dbReference type="ARBA" id="ARBA00004395"/>
    </source>
</evidence>
<dbReference type="GO" id="GO:0017119">
    <property type="term" value="C:Golgi transport complex"/>
    <property type="evidence" value="ECO:0007669"/>
    <property type="project" value="InterPro"/>
</dbReference>
<dbReference type="GO" id="GO:0000139">
    <property type="term" value="C:Golgi membrane"/>
    <property type="evidence" value="ECO:0007669"/>
    <property type="project" value="UniProtKB-SubCell"/>
</dbReference>
<dbReference type="EMBL" id="PZQS01000009">
    <property type="protein sequence ID" value="PVD24485.1"/>
    <property type="molecule type" value="Genomic_DNA"/>
</dbReference>
<keyword evidence="4" id="KW-0472">Membrane</keyword>
<dbReference type="OrthoDB" id="18786at2759"/>
<comment type="caution">
    <text evidence="7">The sequence shown here is derived from an EMBL/GenBank/DDBJ whole genome shotgun (WGS) entry which is preliminary data.</text>
</comment>
<dbReference type="GO" id="GO:0006891">
    <property type="term" value="P:intra-Golgi vesicle-mediated transport"/>
    <property type="evidence" value="ECO:0007669"/>
    <property type="project" value="InterPro"/>
</dbReference>
<dbReference type="Pfam" id="PF10392">
    <property type="entry name" value="COG5_N"/>
    <property type="match status" value="1"/>
</dbReference>
<dbReference type="PANTHER" id="PTHR13228:SF3">
    <property type="entry name" value="CONSERVED OLIGOMERIC GOLGI COMPLEX SUBUNIT 5"/>
    <property type="match status" value="1"/>
</dbReference>
<proteinExistence type="predicted"/>
<organism evidence="7 8">
    <name type="scientific">Pomacea canaliculata</name>
    <name type="common">Golden apple snail</name>
    <dbReference type="NCBI Taxonomy" id="400727"/>
    <lineage>
        <taxon>Eukaryota</taxon>
        <taxon>Metazoa</taxon>
        <taxon>Spiralia</taxon>
        <taxon>Lophotrochozoa</taxon>
        <taxon>Mollusca</taxon>
        <taxon>Gastropoda</taxon>
        <taxon>Caenogastropoda</taxon>
        <taxon>Architaenioglossa</taxon>
        <taxon>Ampullarioidea</taxon>
        <taxon>Ampullariidae</taxon>
        <taxon>Pomacea</taxon>
    </lineage>
</organism>
<evidence type="ECO:0000256" key="4">
    <source>
        <dbReference type="ARBA" id="ARBA00023136"/>
    </source>
</evidence>